<dbReference type="AlphaFoldDB" id="A0A3P3XGW3"/>
<reference evidence="1" key="1">
    <citation type="submission" date="2017-02" db="EMBL/GenBank/DDBJ databases">
        <authorList>
            <person name="Regsiter A."/>
            <person name="William W."/>
        </authorList>
    </citation>
    <scope>NUCLEOTIDE SEQUENCE</scope>
    <source>
        <strain evidence="1">Bib</strain>
    </source>
</reference>
<dbReference type="SUPFAM" id="SSF143011">
    <property type="entry name" value="RelE-like"/>
    <property type="match status" value="1"/>
</dbReference>
<organism evidence="1">
    <name type="scientific">uncultured spirochete</name>
    <dbReference type="NCBI Taxonomy" id="156406"/>
    <lineage>
        <taxon>Bacteria</taxon>
        <taxon>Pseudomonadati</taxon>
        <taxon>Spirochaetota</taxon>
        <taxon>Spirochaetia</taxon>
        <taxon>Spirochaetales</taxon>
        <taxon>environmental samples</taxon>
    </lineage>
</organism>
<accession>A0A3P3XGW3</accession>
<dbReference type="EMBL" id="FWDM01000010">
    <property type="protein sequence ID" value="SLM11178.1"/>
    <property type="molecule type" value="Genomic_DNA"/>
</dbReference>
<proteinExistence type="predicted"/>
<dbReference type="InterPro" id="IPR035093">
    <property type="entry name" value="RelE/ParE_toxin_dom_sf"/>
</dbReference>
<protein>
    <submittedName>
        <fullName evidence="1">Toxin-antitoxin system, toxin component, RelE family</fullName>
    </submittedName>
</protein>
<sequence>MAYIVRISKQADKTIAKAPKAVQQKFALLLDDLEKYGPIRKDWPNFSALGNGLYHCHLSYSWVAVWRNEKASVLVEVEYAGSRESAPY</sequence>
<gene>
    <name evidence="1" type="ORF">SPIROBIBN47_180035</name>
</gene>
<evidence type="ECO:0000313" key="1">
    <source>
        <dbReference type="EMBL" id="SLM11178.1"/>
    </source>
</evidence>
<name>A0A3P3XGW3_9SPIR</name>